<dbReference type="SUPFAM" id="SSF47203">
    <property type="entry name" value="Acyl-CoA dehydrogenase C-terminal domain-like"/>
    <property type="match status" value="1"/>
</dbReference>
<evidence type="ECO:0000259" key="4">
    <source>
        <dbReference type="Pfam" id="PF08028"/>
    </source>
</evidence>
<feature type="region of interest" description="Disordered" evidence="2">
    <location>
        <begin position="1"/>
        <end position="20"/>
    </location>
</feature>
<evidence type="ECO:0000256" key="2">
    <source>
        <dbReference type="SAM" id="MobiDB-lite"/>
    </source>
</evidence>
<dbReference type="PANTHER" id="PTHR43884:SF25">
    <property type="entry name" value="ACYL-COA DEHYDROGENASE YDBM-RELATED"/>
    <property type="match status" value="1"/>
</dbReference>
<evidence type="ECO:0000313" key="5">
    <source>
        <dbReference type="EMBL" id="NKE47978.1"/>
    </source>
</evidence>
<dbReference type="Gene3D" id="2.40.110.10">
    <property type="entry name" value="Butyryl-CoA Dehydrogenase, subunit A, domain 2"/>
    <property type="match status" value="1"/>
</dbReference>
<dbReference type="InterPro" id="IPR046373">
    <property type="entry name" value="Acyl-CoA_Oxase/DH_mid-dom_sf"/>
</dbReference>
<dbReference type="RefSeq" id="WP_168053836.1">
    <property type="nucleotide sequence ID" value="NZ_JAATJR010000007.1"/>
</dbReference>
<evidence type="ECO:0000313" key="6">
    <source>
        <dbReference type="Proteomes" id="UP000765160"/>
    </source>
</evidence>
<protein>
    <submittedName>
        <fullName evidence="5">Acyl-CoA dehydrogenase</fullName>
    </submittedName>
</protein>
<dbReference type="InterPro" id="IPR013786">
    <property type="entry name" value="AcylCoA_DH/ox_N"/>
</dbReference>
<dbReference type="Gene3D" id="1.10.540.10">
    <property type="entry name" value="Acyl-CoA dehydrogenase/oxidase, N-terminal domain"/>
    <property type="match status" value="1"/>
</dbReference>
<dbReference type="SUPFAM" id="SSF56645">
    <property type="entry name" value="Acyl-CoA dehydrogenase NM domain-like"/>
    <property type="match status" value="1"/>
</dbReference>
<keyword evidence="1" id="KW-0560">Oxidoreductase</keyword>
<dbReference type="Proteomes" id="UP000765160">
    <property type="component" value="Unassembled WGS sequence"/>
</dbReference>
<dbReference type="Pfam" id="PF08028">
    <property type="entry name" value="Acyl-CoA_dh_2"/>
    <property type="match status" value="1"/>
</dbReference>
<dbReference type="InterPro" id="IPR036250">
    <property type="entry name" value="AcylCo_DH-like_C"/>
</dbReference>
<name>A0ABX1F6N1_9PROT</name>
<keyword evidence="6" id="KW-1185">Reference proteome</keyword>
<sequence length="391" mass="41795">MSIATLDPVTQAPDSGSPADKARRLVPLLAEGAAAADETDRFVAENYVLLKQAGLVEAGVPAELGGGGADPRALSEMLRLLAHGCSATALAFSMHTHQVAVPAWRWRHQKLAAAEPLLKRIAAERIILLSSGGSDWIGGSGRAERVEGGYRIHARKVFSSGAPAGDLMMTGAVLEEAGESFVLHFAAPMHVPEIRVLENWRALGMRGTGSHDVILDGLFVPDAAVALKRRAGEWHPLFQIISTIAFTLVYAVYLGVAEHARDLALDIARRKPATEDMLSMAGRMDTELRAARLAHGWMLETVEREAPAEGAVPSAQAVNDVMIGRTLVAQHAIRTVELALELAGGAGFQRSSGLERLFRDIQGARFHPLQAGPQARYAGAMALGLPVERIF</sequence>
<proteinExistence type="predicted"/>
<comment type="caution">
    <text evidence="5">The sequence shown here is derived from an EMBL/GenBank/DDBJ whole genome shotgun (WGS) entry which is preliminary data.</text>
</comment>
<organism evidence="5 6">
    <name type="scientific">Falsiroseomonas frigidaquae</name>
    <dbReference type="NCBI Taxonomy" id="487318"/>
    <lineage>
        <taxon>Bacteria</taxon>
        <taxon>Pseudomonadati</taxon>
        <taxon>Pseudomonadota</taxon>
        <taxon>Alphaproteobacteria</taxon>
        <taxon>Acetobacterales</taxon>
        <taxon>Roseomonadaceae</taxon>
        <taxon>Falsiroseomonas</taxon>
    </lineage>
</organism>
<dbReference type="EMBL" id="JAAVTX010000007">
    <property type="protein sequence ID" value="NKE47978.1"/>
    <property type="molecule type" value="Genomic_DNA"/>
</dbReference>
<dbReference type="PANTHER" id="PTHR43884">
    <property type="entry name" value="ACYL-COA DEHYDROGENASE"/>
    <property type="match status" value="1"/>
</dbReference>
<dbReference type="Pfam" id="PF02771">
    <property type="entry name" value="Acyl-CoA_dh_N"/>
    <property type="match status" value="1"/>
</dbReference>
<dbReference type="InterPro" id="IPR037069">
    <property type="entry name" value="AcylCoA_DH/ox_N_sf"/>
</dbReference>
<gene>
    <name evidence="5" type="ORF">HB662_24585</name>
</gene>
<feature type="domain" description="Acyl-CoA dehydrogenase/oxidase N-terminal" evidence="3">
    <location>
        <begin position="29"/>
        <end position="104"/>
    </location>
</feature>
<evidence type="ECO:0000259" key="3">
    <source>
        <dbReference type="Pfam" id="PF02771"/>
    </source>
</evidence>
<dbReference type="Gene3D" id="1.20.140.10">
    <property type="entry name" value="Butyryl-CoA Dehydrogenase, subunit A, domain 3"/>
    <property type="match status" value="1"/>
</dbReference>
<dbReference type="InterPro" id="IPR009100">
    <property type="entry name" value="AcylCoA_DH/oxidase_NM_dom_sf"/>
</dbReference>
<dbReference type="InterPro" id="IPR013107">
    <property type="entry name" value="Acyl-CoA_DH_C"/>
</dbReference>
<evidence type="ECO:0000256" key="1">
    <source>
        <dbReference type="ARBA" id="ARBA00023002"/>
    </source>
</evidence>
<reference evidence="5 6" key="1">
    <citation type="submission" date="2020-03" db="EMBL/GenBank/DDBJ databases">
        <title>Roseomonas selenitidurans sp. nov. isolated from soil.</title>
        <authorList>
            <person name="Liu H."/>
        </authorList>
    </citation>
    <scope>NUCLEOTIDE SEQUENCE [LARGE SCALE GENOMIC DNA]</scope>
    <source>
        <strain evidence="5 6">JCM 15073</strain>
    </source>
</reference>
<feature type="domain" description="Acyl-CoA dehydrogenase C-terminal" evidence="4">
    <location>
        <begin position="251"/>
        <end position="367"/>
    </location>
</feature>
<dbReference type="PIRSF" id="PIRSF016578">
    <property type="entry name" value="HsaA"/>
    <property type="match status" value="1"/>
</dbReference>
<accession>A0ABX1F6N1</accession>